<dbReference type="CDD" id="cd00093">
    <property type="entry name" value="HTH_XRE"/>
    <property type="match status" value="1"/>
</dbReference>
<dbReference type="InterPro" id="IPR010982">
    <property type="entry name" value="Lambda_DNA-bd_dom_sf"/>
</dbReference>
<dbReference type="GO" id="GO:0003677">
    <property type="term" value="F:DNA binding"/>
    <property type="evidence" value="ECO:0007669"/>
    <property type="project" value="InterPro"/>
</dbReference>
<accession>A0A386RDX0</accession>
<protein>
    <submittedName>
        <fullName evidence="2">Uncharacterized protein</fullName>
    </submittedName>
</protein>
<keyword evidence="1" id="KW-0175">Coiled coil</keyword>
<evidence type="ECO:0000256" key="1">
    <source>
        <dbReference type="SAM" id="Coils"/>
    </source>
</evidence>
<gene>
    <name evidence="2" type="ORF">BC335_0925</name>
</gene>
<dbReference type="EMBL" id="CP017982">
    <property type="protein sequence ID" value="AYE61413.1"/>
    <property type="molecule type" value="Genomic_DNA"/>
</dbReference>
<dbReference type="AlphaFoldDB" id="A0A386RDX0"/>
<evidence type="ECO:0000313" key="2">
    <source>
        <dbReference type="EMBL" id="AYE61413.1"/>
    </source>
</evidence>
<proteinExistence type="predicted"/>
<sequence length="187" mass="21597">MRVAKKVKKEYSVKDDKFPLNGEYAKLLIKSHGLTYAKVSEPAGVSENAVGSWVNNRSLAPREKVLKAFKQMNVTEDDLHTLVLEHPSEEVRQRLQKNLDQAREAYERSQAGESNKQTDVDFDKLADQIVKLTESINRVEQNQKEIMSFLNQSAHDRDKQQLYLVQELKEIKKAQREKNEIIRGFQG</sequence>
<name>A0A386RDX0_LACHE</name>
<evidence type="ECO:0000313" key="3">
    <source>
        <dbReference type="Proteomes" id="UP000267794"/>
    </source>
</evidence>
<dbReference type="SUPFAM" id="SSF47413">
    <property type="entry name" value="lambda repressor-like DNA-binding domains"/>
    <property type="match status" value="1"/>
</dbReference>
<reference evidence="2 3" key="1">
    <citation type="submission" date="2016-10" db="EMBL/GenBank/DDBJ databases">
        <title>Complete genomic sequencing of Lactobacillus helveticus LH99 and comparative genome analysis.</title>
        <authorList>
            <person name="Li N."/>
            <person name="You C."/>
            <person name="Liu Z."/>
        </authorList>
    </citation>
    <scope>NUCLEOTIDE SEQUENCE [LARGE SCALE GENOMIC DNA]</scope>
    <source>
        <strain evidence="2 3">LH99</strain>
    </source>
</reference>
<dbReference type="InterPro" id="IPR001387">
    <property type="entry name" value="Cro/C1-type_HTH"/>
</dbReference>
<dbReference type="Proteomes" id="UP000267794">
    <property type="component" value="Chromosome"/>
</dbReference>
<dbReference type="RefSeq" id="WP_120357335.1">
    <property type="nucleotide sequence ID" value="NZ_CP017982.1"/>
</dbReference>
<organism evidence="2 3">
    <name type="scientific">Lactobacillus helveticus</name>
    <name type="common">Lactobacillus suntoryeus</name>
    <dbReference type="NCBI Taxonomy" id="1587"/>
    <lineage>
        <taxon>Bacteria</taxon>
        <taxon>Bacillati</taxon>
        <taxon>Bacillota</taxon>
        <taxon>Bacilli</taxon>
        <taxon>Lactobacillales</taxon>
        <taxon>Lactobacillaceae</taxon>
        <taxon>Lactobacillus</taxon>
    </lineage>
</organism>
<feature type="coiled-coil region" evidence="1">
    <location>
        <begin position="92"/>
        <end position="142"/>
    </location>
</feature>